<evidence type="ECO:0008006" key="4">
    <source>
        <dbReference type="Google" id="ProtNLM"/>
    </source>
</evidence>
<dbReference type="Proteomes" id="UP000006281">
    <property type="component" value="Chromosome"/>
</dbReference>
<keyword evidence="3" id="KW-1185">Reference proteome</keyword>
<sequence length="201" mass="21181">MSHRRHVVTRDGCGGIEFEAVNEGYSHGMSMAGILNRVRTNYARGEPRPLGGYLRAMGGYLGLVGAATVVGVARGARLPERFSWSDTLLVSVATHKMTRLLNKSAVTSPLRAPFTRFEGSAGEGEVLESVPSTGNHRHAVGELLTCPFCSGVWLATSLTAGLVLAPRPTRLLTTTMAAVAGSDFLHLAYDAAKSAAAQAGE</sequence>
<keyword evidence="1" id="KW-0472">Membrane</keyword>
<keyword evidence="1" id="KW-0812">Transmembrane</keyword>
<dbReference type="KEGG" id="sesp:BN6_53170"/>
<evidence type="ECO:0000256" key="1">
    <source>
        <dbReference type="SAM" id="Phobius"/>
    </source>
</evidence>
<evidence type="ECO:0000313" key="3">
    <source>
        <dbReference type="Proteomes" id="UP000006281"/>
    </source>
</evidence>
<dbReference type="HOGENOM" id="CLU_111071_0_0_11"/>
<gene>
    <name evidence="2" type="ordered locus">BN6_53170</name>
</gene>
<protein>
    <recommendedName>
        <fullName evidence="4">DUF1360 domain-containing protein</fullName>
    </recommendedName>
</protein>
<dbReference type="Pfam" id="PF07098">
    <property type="entry name" value="DUF1360"/>
    <property type="match status" value="1"/>
</dbReference>
<proteinExistence type="predicted"/>
<dbReference type="STRING" id="1179773.BN6_53170"/>
<accession>K0K2S9</accession>
<dbReference type="PATRIC" id="fig|1179773.3.peg.5351"/>
<organism evidence="2 3">
    <name type="scientific">Saccharothrix espanaensis (strain ATCC 51144 / DSM 44229 / JCM 9112 / NBRC 15066 / NRRL 15764)</name>
    <dbReference type="NCBI Taxonomy" id="1179773"/>
    <lineage>
        <taxon>Bacteria</taxon>
        <taxon>Bacillati</taxon>
        <taxon>Actinomycetota</taxon>
        <taxon>Actinomycetes</taxon>
        <taxon>Pseudonocardiales</taxon>
        <taxon>Pseudonocardiaceae</taxon>
        <taxon>Saccharothrix</taxon>
    </lineage>
</organism>
<dbReference type="InterPro" id="IPR010773">
    <property type="entry name" value="Mycophage_PG1_Gp7"/>
</dbReference>
<evidence type="ECO:0000313" key="2">
    <source>
        <dbReference type="EMBL" id="CCH32581.1"/>
    </source>
</evidence>
<dbReference type="AlphaFoldDB" id="K0K2S9"/>
<dbReference type="EMBL" id="HE804045">
    <property type="protein sequence ID" value="CCH32581.1"/>
    <property type="molecule type" value="Genomic_DNA"/>
</dbReference>
<keyword evidence="1" id="KW-1133">Transmembrane helix</keyword>
<reference evidence="2 3" key="1">
    <citation type="journal article" date="2012" name="BMC Genomics">
        <title>Complete genome sequence of Saccharothrix espanaensis DSM 44229T and comparison to the other completely sequenced Pseudonocardiaceae.</title>
        <authorList>
            <person name="Strobel T."/>
            <person name="Al-Dilaimi A."/>
            <person name="Blom J."/>
            <person name="Gessner A."/>
            <person name="Kalinowski J."/>
            <person name="Luzhetska M."/>
            <person name="Puhler A."/>
            <person name="Szczepanowski R."/>
            <person name="Bechthold A."/>
            <person name="Ruckert C."/>
        </authorList>
    </citation>
    <scope>NUCLEOTIDE SEQUENCE [LARGE SCALE GENOMIC DNA]</scope>
    <source>
        <strain evidence="3">ATCC 51144 / DSM 44229 / JCM 9112 / NBRC 15066 / NRRL 15764</strain>
    </source>
</reference>
<feature type="transmembrane region" description="Helical" evidence="1">
    <location>
        <begin position="53"/>
        <end position="73"/>
    </location>
</feature>
<name>K0K2S9_SACES</name>
<dbReference type="eggNOG" id="ENOG5031MWT">
    <property type="taxonomic scope" value="Bacteria"/>
</dbReference>
<dbReference type="BioCyc" id="SESP1179773:BN6_RS25690-MONOMER"/>